<proteinExistence type="predicted"/>
<organism evidence="1 2">
    <name type="scientific">Ceratopteris richardii</name>
    <name type="common">Triangle waterfern</name>
    <dbReference type="NCBI Taxonomy" id="49495"/>
    <lineage>
        <taxon>Eukaryota</taxon>
        <taxon>Viridiplantae</taxon>
        <taxon>Streptophyta</taxon>
        <taxon>Embryophyta</taxon>
        <taxon>Tracheophyta</taxon>
        <taxon>Polypodiopsida</taxon>
        <taxon>Polypodiidae</taxon>
        <taxon>Polypodiales</taxon>
        <taxon>Pteridineae</taxon>
        <taxon>Pteridaceae</taxon>
        <taxon>Parkerioideae</taxon>
        <taxon>Ceratopteris</taxon>
    </lineage>
</organism>
<evidence type="ECO:0000313" key="1">
    <source>
        <dbReference type="EMBL" id="KAH7435302.1"/>
    </source>
</evidence>
<dbReference type="Proteomes" id="UP000825935">
    <property type="component" value="Chromosome 6"/>
</dbReference>
<keyword evidence="2" id="KW-1185">Reference proteome</keyword>
<evidence type="ECO:0000313" key="2">
    <source>
        <dbReference type="Proteomes" id="UP000825935"/>
    </source>
</evidence>
<gene>
    <name evidence="1" type="ORF">KP509_06G058700</name>
</gene>
<dbReference type="OrthoDB" id="2016860at2759"/>
<protein>
    <submittedName>
        <fullName evidence="1">Uncharacterized protein</fullName>
    </submittedName>
</protein>
<accession>A0A8T2UIM1</accession>
<dbReference type="SUPFAM" id="SSF57938">
    <property type="entry name" value="DnaJ/Hsp40 cysteine-rich domain"/>
    <property type="match status" value="1"/>
</dbReference>
<dbReference type="Pfam" id="PF23733">
    <property type="entry name" value="GRXCR1-2_C"/>
    <property type="match status" value="1"/>
</dbReference>
<dbReference type="EMBL" id="CM035411">
    <property type="protein sequence ID" value="KAH7435302.1"/>
    <property type="molecule type" value="Genomic_DNA"/>
</dbReference>
<dbReference type="InterPro" id="IPR036410">
    <property type="entry name" value="HSP_DnaJ_Cys-rich_dom_sf"/>
</dbReference>
<dbReference type="PANTHER" id="PTHR15852">
    <property type="entry name" value="PLASTID TRANSCRIPTIONALLY ACTIVE PROTEIN"/>
    <property type="match status" value="1"/>
</dbReference>
<sequence>MDTLFSVPALSSSSFLSLHAATGKLPNVLCDSAGFSVRRIEALAANQVSADSSDTICKTCNARGWLLCDFCQGQKVNVKVKNNRMYRRCPSCKAAGVVLCPECKVYKCVTFPDGKDGGFEM</sequence>
<dbReference type="AlphaFoldDB" id="A0A8T2UIM1"/>
<reference evidence="1" key="1">
    <citation type="submission" date="2021-08" db="EMBL/GenBank/DDBJ databases">
        <title>WGS assembly of Ceratopteris richardii.</title>
        <authorList>
            <person name="Marchant D.B."/>
            <person name="Chen G."/>
            <person name="Jenkins J."/>
            <person name="Shu S."/>
            <person name="Leebens-Mack J."/>
            <person name="Grimwood J."/>
            <person name="Schmutz J."/>
            <person name="Soltis P."/>
            <person name="Soltis D."/>
            <person name="Chen Z.-H."/>
        </authorList>
    </citation>
    <scope>NUCLEOTIDE SEQUENCE</scope>
    <source>
        <strain evidence="1">Whitten #5841</strain>
        <tissue evidence="1">Leaf</tissue>
    </source>
</reference>
<name>A0A8T2UIM1_CERRI</name>
<dbReference type="PANTHER" id="PTHR15852:SF75">
    <property type="entry name" value="ZINC-FINGER DOMAIN-CONTAINING PROTEIN"/>
    <property type="match status" value="1"/>
</dbReference>
<comment type="caution">
    <text evidence="1">The sequence shown here is derived from an EMBL/GenBank/DDBJ whole genome shotgun (WGS) entry which is preliminary data.</text>
</comment>